<dbReference type="Ensembl" id="ENSVKKT00000017021.1">
    <property type="protein sequence ID" value="ENSVKKP00000016608.1"/>
    <property type="gene ID" value="ENSVKKG00000011355.1"/>
</dbReference>
<dbReference type="PANTHER" id="PTHR24061">
    <property type="entry name" value="CALCIUM-SENSING RECEPTOR-RELATED"/>
    <property type="match status" value="1"/>
</dbReference>
<dbReference type="AlphaFoldDB" id="A0A8D2L4K9"/>
<dbReference type="GO" id="GO:0005886">
    <property type="term" value="C:plasma membrane"/>
    <property type="evidence" value="ECO:0007669"/>
    <property type="project" value="TreeGrafter"/>
</dbReference>
<proteinExistence type="predicted"/>
<evidence type="ECO:0000256" key="2">
    <source>
        <dbReference type="ARBA" id="ARBA00022692"/>
    </source>
</evidence>
<name>A0A8D2L4K9_VARKO</name>
<dbReference type="FunFam" id="3.40.50.2300:FF:000024">
    <property type="entry name" value="Vomeronasal 2, receptor 73"/>
    <property type="match status" value="1"/>
</dbReference>
<protein>
    <recommendedName>
        <fullName evidence="7">Receptor ligand binding region domain-containing protein</fullName>
    </recommendedName>
</protein>
<evidence type="ECO:0000256" key="1">
    <source>
        <dbReference type="ARBA" id="ARBA00004141"/>
    </source>
</evidence>
<dbReference type="PRINTS" id="PR00248">
    <property type="entry name" value="GPCRMGR"/>
</dbReference>
<dbReference type="PANTHER" id="PTHR24061:SF599">
    <property type="entry name" value="G-PROTEIN COUPLED RECEPTORS FAMILY 3 PROFILE DOMAIN-CONTAINING PROTEIN"/>
    <property type="match status" value="1"/>
</dbReference>
<dbReference type="GO" id="GO:0004930">
    <property type="term" value="F:G protein-coupled receptor activity"/>
    <property type="evidence" value="ECO:0007669"/>
    <property type="project" value="InterPro"/>
</dbReference>
<sequence>MLLVRGKLLIYGSFDPVLSDKTHFPMFFQMVPNESSQYDGIVQLLKYFGWNWIGLLVPEGDSGETFLQTLKPMLFHNDICIGLTQVIPKMKSYSLNVKSLSINLNKLSHNLSHCKINVTLVSGDGQSMECFRILLEASEWFLKHPMEKVWVTISQWDVTAMFPWSRFPEKSLNGTLSFSLHTKVVPGFQVFLEDINPFQSSFYLIHRFWSNAFLCSLPLYNKHIPGGKDCTGEERLRDLSGFLFEMEMSGHSYNIYNAVYALAHACHDLYLTRAKQRAIWHHGKQNLRDTFYVLNLNWKRLILWMYLQIQK</sequence>
<organism evidence="8 9">
    <name type="scientific">Varanus komodoensis</name>
    <name type="common">Komodo dragon</name>
    <dbReference type="NCBI Taxonomy" id="61221"/>
    <lineage>
        <taxon>Eukaryota</taxon>
        <taxon>Metazoa</taxon>
        <taxon>Chordata</taxon>
        <taxon>Craniata</taxon>
        <taxon>Vertebrata</taxon>
        <taxon>Euteleostomi</taxon>
        <taxon>Lepidosauria</taxon>
        <taxon>Squamata</taxon>
        <taxon>Bifurcata</taxon>
        <taxon>Unidentata</taxon>
        <taxon>Episquamata</taxon>
        <taxon>Toxicofera</taxon>
        <taxon>Anguimorpha</taxon>
        <taxon>Paleoanguimorpha</taxon>
        <taxon>Varanoidea</taxon>
        <taxon>Varanidae</taxon>
        <taxon>Varanus</taxon>
    </lineage>
</organism>
<dbReference type="InterPro" id="IPR000337">
    <property type="entry name" value="GPCR_3"/>
</dbReference>
<keyword evidence="5" id="KW-0675">Receptor</keyword>
<keyword evidence="2" id="KW-0812">Transmembrane</keyword>
<dbReference type="InterPro" id="IPR028082">
    <property type="entry name" value="Peripla_BP_I"/>
</dbReference>
<evidence type="ECO:0000259" key="7">
    <source>
        <dbReference type="Pfam" id="PF01094"/>
    </source>
</evidence>
<dbReference type="InterPro" id="IPR000068">
    <property type="entry name" value="GPCR_3_Ca_sens_rcpt-rel"/>
</dbReference>
<comment type="subcellular location">
    <subcellularLocation>
        <location evidence="1">Membrane</location>
        <topology evidence="1">Multi-pass membrane protein</topology>
    </subcellularLocation>
</comment>
<evidence type="ECO:0000256" key="5">
    <source>
        <dbReference type="ARBA" id="ARBA00023170"/>
    </source>
</evidence>
<dbReference type="OMA" id="DICTHTH"/>
<reference evidence="8" key="1">
    <citation type="submission" date="2025-08" db="UniProtKB">
        <authorList>
            <consortium name="Ensembl"/>
        </authorList>
    </citation>
    <scope>IDENTIFICATION</scope>
</reference>
<evidence type="ECO:0000256" key="4">
    <source>
        <dbReference type="ARBA" id="ARBA00023136"/>
    </source>
</evidence>
<evidence type="ECO:0000256" key="6">
    <source>
        <dbReference type="ARBA" id="ARBA00023180"/>
    </source>
</evidence>
<dbReference type="Proteomes" id="UP000694545">
    <property type="component" value="Unplaced"/>
</dbReference>
<dbReference type="SUPFAM" id="SSF53822">
    <property type="entry name" value="Periplasmic binding protein-like I"/>
    <property type="match status" value="1"/>
</dbReference>
<keyword evidence="9" id="KW-1185">Reference proteome</keyword>
<evidence type="ECO:0000256" key="3">
    <source>
        <dbReference type="ARBA" id="ARBA00022989"/>
    </source>
</evidence>
<accession>A0A8D2L4K9</accession>
<dbReference type="Pfam" id="PF01094">
    <property type="entry name" value="ANF_receptor"/>
    <property type="match status" value="1"/>
</dbReference>
<dbReference type="InterPro" id="IPR001828">
    <property type="entry name" value="ANF_lig-bd_rcpt"/>
</dbReference>
<evidence type="ECO:0000313" key="9">
    <source>
        <dbReference type="Proteomes" id="UP000694545"/>
    </source>
</evidence>
<keyword evidence="3" id="KW-1133">Transmembrane helix</keyword>
<feature type="domain" description="Receptor ligand binding region" evidence="7">
    <location>
        <begin position="9"/>
        <end position="283"/>
    </location>
</feature>
<dbReference type="Gene3D" id="3.40.50.2300">
    <property type="match status" value="2"/>
</dbReference>
<reference evidence="8" key="2">
    <citation type="submission" date="2025-09" db="UniProtKB">
        <authorList>
            <consortium name="Ensembl"/>
        </authorList>
    </citation>
    <scope>IDENTIFICATION</scope>
</reference>
<keyword evidence="6" id="KW-0325">Glycoprotein</keyword>
<keyword evidence="4" id="KW-0472">Membrane</keyword>
<evidence type="ECO:0000313" key="8">
    <source>
        <dbReference type="Ensembl" id="ENSVKKP00000016608.1"/>
    </source>
</evidence>